<evidence type="ECO:0000256" key="7">
    <source>
        <dbReference type="SAM" id="Phobius"/>
    </source>
</evidence>
<feature type="transmembrane region" description="Helical" evidence="7">
    <location>
        <begin position="139"/>
        <end position="158"/>
    </location>
</feature>
<name>A0A2N8RGZ2_STUST</name>
<proteinExistence type="predicted"/>
<feature type="transmembrane region" description="Helical" evidence="7">
    <location>
        <begin position="12"/>
        <end position="31"/>
    </location>
</feature>
<dbReference type="AlphaFoldDB" id="A0A2N8RGZ2"/>
<feature type="transmembrane region" description="Helical" evidence="7">
    <location>
        <begin position="37"/>
        <end position="59"/>
    </location>
</feature>
<dbReference type="EMBL" id="POUM01000004">
    <property type="protein sequence ID" value="PNF60340.1"/>
    <property type="molecule type" value="Genomic_DNA"/>
</dbReference>
<feature type="transmembrane region" description="Helical" evidence="7">
    <location>
        <begin position="71"/>
        <end position="95"/>
    </location>
</feature>
<protein>
    <submittedName>
        <fullName evidence="8">Cobalamin biosynthesis protein CbiM</fullName>
    </submittedName>
</protein>
<evidence type="ECO:0000256" key="3">
    <source>
        <dbReference type="ARBA" id="ARBA00022475"/>
    </source>
</evidence>
<feature type="transmembrane region" description="Helical" evidence="7">
    <location>
        <begin position="170"/>
        <end position="192"/>
    </location>
</feature>
<feature type="transmembrane region" description="Helical" evidence="7">
    <location>
        <begin position="101"/>
        <end position="127"/>
    </location>
</feature>
<evidence type="ECO:0000313" key="8">
    <source>
        <dbReference type="EMBL" id="PNF60340.1"/>
    </source>
</evidence>
<comment type="caution">
    <text evidence="8">The sequence shown here is derived from an EMBL/GenBank/DDBJ whole genome shotgun (WGS) entry which is preliminary data.</text>
</comment>
<dbReference type="GO" id="GO:0005886">
    <property type="term" value="C:plasma membrane"/>
    <property type="evidence" value="ECO:0007669"/>
    <property type="project" value="UniProtKB-SubCell"/>
</dbReference>
<evidence type="ECO:0000256" key="2">
    <source>
        <dbReference type="ARBA" id="ARBA00022448"/>
    </source>
</evidence>
<evidence type="ECO:0000256" key="1">
    <source>
        <dbReference type="ARBA" id="ARBA00004651"/>
    </source>
</evidence>
<keyword evidence="2" id="KW-0813">Transport</keyword>
<evidence type="ECO:0000313" key="9">
    <source>
        <dbReference type="Proteomes" id="UP000236003"/>
    </source>
</evidence>
<keyword evidence="3" id="KW-1003">Cell membrane</keyword>
<evidence type="ECO:0000256" key="4">
    <source>
        <dbReference type="ARBA" id="ARBA00022692"/>
    </source>
</evidence>
<reference evidence="8 9" key="1">
    <citation type="submission" date="2018-01" db="EMBL/GenBank/DDBJ databases">
        <title>Denitrification phenotypes of diverse strains of Pseudomonas stutzeri.</title>
        <authorList>
            <person name="Milligan D.A."/>
            <person name="Bergaust L."/>
            <person name="Bakken L.R."/>
            <person name="Frostegard A."/>
        </authorList>
    </citation>
    <scope>NUCLEOTIDE SEQUENCE [LARGE SCALE GENOMIC DNA]</scope>
    <source>
        <strain evidence="8 9">CCUG 44592</strain>
    </source>
</reference>
<dbReference type="RefSeq" id="WP_042927056.1">
    <property type="nucleotide sequence ID" value="NZ_JAMOHR010000004.1"/>
</dbReference>
<comment type="subcellular location">
    <subcellularLocation>
        <location evidence="1">Cell membrane</location>
        <topology evidence="1">Multi-pass membrane protein</topology>
    </subcellularLocation>
</comment>
<accession>A0A2N8RGZ2</accession>
<evidence type="ECO:0000256" key="5">
    <source>
        <dbReference type="ARBA" id="ARBA00022989"/>
    </source>
</evidence>
<evidence type="ECO:0000256" key="6">
    <source>
        <dbReference type="ARBA" id="ARBA00023136"/>
    </source>
</evidence>
<dbReference type="Gene3D" id="1.10.1760.20">
    <property type="match status" value="1"/>
</dbReference>
<sequence length="216" mass="23689">MHIEPGVLNAAKIVFANAAAVSTLAVFLPKLMWRPDIWVKTLLAALFFSIFMEVFHMPVGASELHFVGASAVYVIFGFVPTLFGFAIGLLLQGLLFEPSDLVHLAVNSLSLILPLIAAHGLLGRHFFAQGGRVIRWAEVVKFDAAFYGGVVLMVGFWLSLGNEPTPLQNWAMFAVSYLPLVLLEPLFTCLVVRTLKRFADNPLISRFTTVKTLATA</sequence>
<dbReference type="Proteomes" id="UP000236003">
    <property type="component" value="Unassembled WGS sequence"/>
</dbReference>
<organism evidence="8 9">
    <name type="scientific">Stutzerimonas stutzeri</name>
    <name type="common">Pseudomonas stutzeri</name>
    <dbReference type="NCBI Taxonomy" id="316"/>
    <lineage>
        <taxon>Bacteria</taxon>
        <taxon>Pseudomonadati</taxon>
        <taxon>Pseudomonadota</taxon>
        <taxon>Gammaproteobacteria</taxon>
        <taxon>Pseudomonadales</taxon>
        <taxon>Pseudomonadaceae</taxon>
        <taxon>Stutzerimonas</taxon>
    </lineage>
</organism>
<keyword evidence="4 7" id="KW-0812">Transmembrane</keyword>
<dbReference type="GeneID" id="99795257"/>
<dbReference type="Pfam" id="PF01891">
    <property type="entry name" value="CbiM"/>
    <property type="match status" value="1"/>
</dbReference>
<keyword evidence="6 7" id="KW-0472">Membrane</keyword>
<keyword evidence="5 7" id="KW-1133">Transmembrane helix</keyword>
<gene>
    <name evidence="8" type="ORF">CXK99_06475</name>
</gene>
<dbReference type="GO" id="GO:0000041">
    <property type="term" value="P:transition metal ion transport"/>
    <property type="evidence" value="ECO:0007669"/>
    <property type="project" value="InterPro"/>
</dbReference>
<dbReference type="InterPro" id="IPR002751">
    <property type="entry name" value="CbiM/NikMN"/>
</dbReference>